<dbReference type="Gene3D" id="1.20.1250.20">
    <property type="entry name" value="MFS general substrate transporter like domains"/>
    <property type="match status" value="1"/>
</dbReference>
<comment type="subcellular location">
    <subcellularLocation>
        <location evidence="1">Membrane</location>
        <topology evidence="1">Multi-pass membrane protein</topology>
    </subcellularLocation>
</comment>
<evidence type="ECO:0000256" key="1">
    <source>
        <dbReference type="ARBA" id="ARBA00004141"/>
    </source>
</evidence>
<keyword evidence="2 6" id="KW-0812">Transmembrane</keyword>
<dbReference type="InterPro" id="IPR036259">
    <property type="entry name" value="MFS_trans_sf"/>
</dbReference>
<evidence type="ECO:0000313" key="9">
    <source>
        <dbReference type="Proteomes" id="UP000053617"/>
    </source>
</evidence>
<feature type="transmembrane region" description="Helical" evidence="6">
    <location>
        <begin position="265"/>
        <end position="284"/>
    </location>
</feature>
<feature type="transmembrane region" description="Helical" evidence="6">
    <location>
        <begin position="296"/>
        <end position="321"/>
    </location>
</feature>
<keyword evidence="4 6" id="KW-0472">Membrane</keyword>
<evidence type="ECO:0000256" key="6">
    <source>
        <dbReference type="SAM" id="Phobius"/>
    </source>
</evidence>
<dbReference type="Proteomes" id="UP000053617">
    <property type="component" value="Unassembled WGS sequence"/>
</dbReference>
<feature type="transmembrane region" description="Helical" evidence="6">
    <location>
        <begin position="241"/>
        <end position="258"/>
    </location>
</feature>
<dbReference type="OrthoDB" id="6770063at2759"/>
<accession>A0A0D2FQE6</accession>
<feature type="transmembrane region" description="Helical" evidence="6">
    <location>
        <begin position="140"/>
        <end position="165"/>
    </location>
</feature>
<dbReference type="PANTHER" id="PTHR23502">
    <property type="entry name" value="MAJOR FACILITATOR SUPERFAMILY"/>
    <property type="match status" value="1"/>
</dbReference>
<feature type="domain" description="Major facilitator superfamily (MFS) profile" evidence="7">
    <location>
        <begin position="142"/>
        <end position="571"/>
    </location>
</feature>
<feature type="region of interest" description="Disordered" evidence="5">
    <location>
        <begin position="77"/>
        <end position="103"/>
    </location>
</feature>
<keyword evidence="9" id="KW-1185">Reference proteome</keyword>
<evidence type="ECO:0000256" key="4">
    <source>
        <dbReference type="ARBA" id="ARBA00023136"/>
    </source>
</evidence>
<dbReference type="GeneID" id="25293361"/>
<evidence type="ECO:0000313" key="8">
    <source>
        <dbReference type="EMBL" id="KIX04422.1"/>
    </source>
</evidence>
<dbReference type="GO" id="GO:0005886">
    <property type="term" value="C:plasma membrane"/>
    <property type="evidence" value="ECO:0007669"/>
    <property type="project" value="TreeGrafter"/>
</dbReference>
<feature type="transmembrane region" description="Helical" evidence="6">
    <location>
        <begin position="406"/>
        <end position="430"/>
    </location>
</feature>
<dbReference type="PROSITE" id="PS50850">
    <property type="entry name" value="MFS"/>
    <property type="match status" value="1"/>
</dbReference>
<feature type="transmembrane region" description="Helical" evidence="6">
    <location>
        <begin position="543"/>
        <end position="565"/>
    </location>
</feature>
<dbReference type="SUPFAM" id="SSF103473">
    <property type="entry name" value="MFS general substrate transporter"/>
    <property type="match status" value="1"/>
</dbReference>
<feature type="transmembrane region" description="Helical" evidence="6">
    <location>
        <begin position="520"/>
        <end position="537"/>
    </location>
</feature>
<dbReference type="HOGENOM" id="CLU_008455_11_5_1"/>
<dbReference type="InterPro" id="IPR011701">
    <property type="entry name" value="MFS"/>
</dbReference>
<dbReference type="GO" id="GO:0022857">
    <property type="term" value="F:transmembrane transporter activity"/>
    <property type="evidence" value="ECO:0007669"/>
    <property type="project" value="InterPro"/>
</dbReference>
<feature type="transmembrane region" description="Helical" evidence="6">
    <location>
        <begin position="206"/>
        <end position="229"/>
    </location>
</feature>
<sequence length="582" mass="64272">MARKAPVARATVPTYKILGEIPVSHRVPTHLYTGVAMADLDNLPEGSTHSDLEKDQRERPRELHRVKSTGVEELPQNQVSFPLSLDGDEKETPGPTEAQSHSYEVKEIATSEGSIKKYKLVTFSPSDLENPKNFSPARKWLITMTLAWTCFAVAFSSSVITPGIGGVAERFGTSEEVALLTITLFVIGFGVGPLVFSPLSELYGRWIIYVSTFGVAVIFMIPCAVAQNIQTLLVCRAIDGIAISVPVANIGGTLADLWRQEERGVPMAVFSAAPFLGPIFGPLIGGFTYENLGWRWLYYLQLILTGFLYACMLLFVPETYAPTILSRRAKKLRKTTGDDSYAAEHELIQHSFKHIAQVYLARPLRLLFTEPIVTLFSLYAAVLYGLIYMFFVAYPLVFGEGKGFSAGITGLMFLPITGGIMIGVCCAPLVNRHYLSLRAKHQGMPPPELRLIPMIFSAWSIPIGMFIFAWTSYPRLSWVGPCLAGFPIGLGFVFLYNALNNYIVDSYQHTAASAVAAKTLIRSIWGACTVLFTIQMYDNLGYQWASSLLAFIALACCLIPILLYYQGPAIRKHSKFAYSGED</sequence>
<feature type="transmembrane region" description="Helical" evidence="6">
    <location>
        <begin position="177"/>
        <end position="199"/>
    </location>
</feature>
<dbReference type="InterPro" id="IPR020846">
    <property type="entry name" value="MFS_dom"/>
</dbReference>
<protein>
    <recommendedName>
        <fullName evidence="7">Major facilitator superfamily (MFS) profile domain-containing protein</fullName>
    </recommendedName>
</protein>
<feature type="transmembrane region" description="Helical" evidence="6">
    <location>
        <begin position="478"/>
        <end position="499"/>
    </location>
</feature>
<gene>
    <name evidence="8" type="ORF">Z518_05290</name>
</gene>
<dbReference type="VEuPathDB" id="FungiDB:Z518_05290"/>
<organism evidence="8 9">
    <name type="scientific">Rhinocladiella mackenziei CBS 650.93</name>
    <dbReference type="NCBI Taxonomy" id="1442369"/>
    <lineage>
        <taxon>Eukaryota</taxon>
        <taxon>Fungi</taxon>
        <taxon>Dikarya</taxon>
        <taxon>Ascomycota</taxon>
        <taxon>Pezizomycotina</taxon>
        <taxon>Eurotiomycetes</taxon>
        <taxon>Chaetothyriomycetidae</taxon>
        <taxon>Chaetothyriales</taxon>
        <taxon>Herpotrichiellaceae</taxon>
        <taxon>Rhinocladiella</taxon>
    </lineage>
</organism>
<dbReference type="STRING" id="1442369.A0A0D2FQE6"/>
<dbReference type="AlphaFoldDB" id="A0A0D2FQE6"/>
<reference evidence="8 9" key="1">
    <citation type="submission" date="2015-01" db="EMBL/GenBank/DDBJ databases">
        <title>The Genome Sequence of Rhinocladiella mackenzie CBS 650.93.</title>
        <authorList>
            <consortium name="The Broad Institute Genomics Platform"/>
            <person name="Cuomo C."/>
            <person name="de Hoog S."/>
            <person name="Gorbushina A."/>
            <person name="Stielow B."/>
            <person name="Teixiera M."/>
            <person name="Abouelleil A."/>
            <person name="Chapman S.B."/>
            <person name="Priest M."/>
            <person name="Young S.K."/>
            <person name="Wortman J."/>
            <person name="Nusbaum C."/>
            <person name="Birren B."/>
        </authorList>
    </citation>
    <scope>NUCLEOTIDE SEQUENCE [LARGE SCALE GENOMIC DNA]</scope>
    <source>
        <strain evidence="8 9">CBS 650.93</strain>
    </source>
</reference>
<dbReference type="PANTHER" id="PTHR23502:SF48">
    <property type="entry name" value="MULTIDRUG TRANSPORTER, PUTATIVE (AFU_ORTHOLOGUE AFUA_5G02700)-RELATED"/>
    <property type="match status" value="1"/>
</dbReference>
<evidence type="ECO:0000256" key="2">
    <source>
        <dbReference type="ARBA" id="ARBA00022692"/>
    </source>
</evidence>
<dbReference type="CDD" id="cd17323">
    <property type="entry name" value="MFS_Tpo1_MDR_like"/>
    <property type="match status" value="1"/>
</dbReference>
<evidence type="ECO:0000256" key="5">
    <source>
        <dbReference type="SAM" id="MobiDB-lite"/>
    </source>
</evidence>
<dbReference type="EMBL" id="KN847478">
    <property type="protein sequence ID" value="KIX04422.1"/>
    <property type="molecule type" value="Genomic_DNA"/>
</dbReference>
<feature type="transmembrane region" description="Helical" evidence="6">
    <location>
        <begin position="372"/>
        <end position="394"/>
    </location>
</feature>
<proteinExistence type="predicted"/>
<feature type="compositionally biased region" description="Basic and acidic residues" evidence="5">
    <location>
        <begin position="48"/>
        <end position="61"/>
    </location>
</feature>
<dbReference type="FunFam" id="1.20.1250.20:FF:000011">
    <property type="entry name" value="MFS multidrug transporter, putative"/>
    <property type="match status" value="1"/>
</dbReference>
<dbReference type="RefSeq" id="XP_013271558.1">
    <property type="nucleotide sequence ID" value="XM_013416104.1"/>
</dbReference>
<feature type="transmembrane region" description="Helical" evidence="6">
    <location>
        <begin position="451"/>
        <end position="472"/>
    </location>
</feature>
<keyword evidence="3 6" id="KW-1133">Transmembrane helix</keyword>
<dbReference type="Pfam" id="PF07690">
    <property type="entry name" value="MFS_1"/>
    <property type="match status" value="1"/>
</dbReference>
<feature type="region of interest" description="Disordered" evidence="5">
    <location>
        <begin position="41"/>
        <end position="61"/>
    </location>
</feature>
<name>A0A0D2FQE6_9EURO</name>
<evidence type="ECO:0000256" key="3">
    <source>
        <dbReference type="ARBA" id="ARBA00022989"/>
    </source>
</evidence>
<evidence type="ECO:0000259" key="7">
    <source>
        <dbReference type="PROSITE" id="PS50850"/>
    </source>
</evidence>